<feature type="coiled-coil region" evidence="3">
    <location>
        <begin position="1203"/>
        <end position="1237"/>
    </location>
</feature>
<dbReference type="OrthoDB" id="3197455at2"/>
<dbReference type="SMART" id="SM00487">
    <property type="entry name" value="DEXDc"/>
    <property type="match status" value="1"/>
</dbReference>
<protein>
    <submittedName>
        <fullName evidence="6">Heavy metal resistance protein CzcA</fullName>
    </submittedName>
</protein>
<dbReference type="SMART" id="SM00490">
    <property type="entry name" value="HELICc"/>
    <property type="match status" value="1"/>
</dbReference>
<feature type="domain" description="Helicase C-terminal" evidence="5">
    <location>
        <begin position="955"/>
        <end position="1117"/>
    </location>
</feature>
<organism evidence="6 7">
    <name type="scientific">Enemella dayhoffiae</name>
    <dbReference type="NCBI Taxonomy" id="2016507"/>
    <lineage>
        <taxon>Bacteria</taxon>
        <taxon>Bacillati</taxon>
        <taxon>Actinomycetota</taxon>
        <taxon>Actinomycetes</taxon>
        <taxon>Propionibacteriales</taxon>
        <taxon>Propionibacteriaceae</taxon>
        <taxon>Enemella</taxon>
    </lineage>
</organism>
<evidence type="ECO:0000313" key="7">
    <source>
        <dbReference type="Proteomes" id="UP000216311"/>
    </source>
</evidence>
<dbReference type="Pfam" id="PF00271">
    <property type="entry name" value="Helicase_C"/>
    <property type="match status" value="1"/>
</dbReference>
<dbReference type="Pfam" id="PF09369">
    <property type="entry name" value="MZB"/>
    <property type="match status" value="1"/>
</dbReference>
<evidence type="ECO:0000256" key="3">
    <source>
        <dbReference type="SAM" id="Coils"/>
    </source>
</evidence>
<accession>A0A255H721</accession>
<evidence type="ECO:0000313" key="6">
    <source>
        <dbReference type="EMBL" id="OYO23440.1"/>
    </source>
</evidence>
<evidence type="ECO:0000256" key="2">
    <source>
        <dbReference type="ARBA" id="ARBA00022840"/>
    </source>
</evidence>
<evidence type="ECO:0000259" key="4">
    <source>
        <dbReference type="PROSITE" id="PS51192"/>
    </source>
</evidence>
<evidence type="ECO:0000256" key="1">
    <source>
        <dbReference type="ARBA" id="ARBA00022741"/>
    </source>
</evidence>
<dbReference type="InterPro" id="IPR018973">
    <property type="entry name" value="MZB"/>
</dbReference>
<dbReference type="InterPro" id="IPR027417">
    <property type="entry name" value="P-loop_NTPase"/>
</dbReference>
<dbReference type="PANTHER" id="PTHR47957">
    <property type="entry name" value="ATP-DEPENDENT HELICASE HRQ1"/>
    <property type="match status" value="1"/>
</dbReference>
<name>A0A255H721_9ACTN</name>
<dbReference type="PANTHER" id="PTHR47957:SF3">
    <property type="entry name" value="ATP-DEPENDENT HELICASE HRQ1"/>
    <property type="match status" value="1"/>
</dbReference>
<dbReference type="RefSeq" id="WP_094363198.1">
    <property type="nucleotide sequence ID" value="NZ_NMVQ01000007.1"/>
</dbReference>
<evidence type="ECO:0000259" key="5">
    <source>
        <dbReference type="PROSITE" id="PS51194"/>
    </source>
</evidence>
<proteinExistence type="predicted"/>
<dbReference type="GO" id="GO:0003676">
    <property type="term" value="F:nucleic acid binding"/>
    <property type="evidence" value="ECO:0007669"/>
    <property type="project" value="InterPro"/>
</dbReference>
<comment type="caution">
    <text evidence="6">The sequence shown here is derived from an EMBL/GenBank/DDBJ whole genome shotgun (WGS) entry which is preliminary data.</text>
</comment>
<dbReference type="PROSITE" id="PS51192">
    <property type="entry name" value="HELICASE_ATP_BIND_1"/>
    <property type="match status" value="1"/>
</dbReference>
<keyword evidence="7" id="KW-1185">Reference proteome</keyword>
<feature type="domain" description="Helicase ATP-binding" evidence="4">
    <location>
        <begin position="98"/>
        <end position="310"/>
    </location>
</feature>
<keyword evidence="1" id="KW-0547">Nucleotide-binding</keyword>
<dbReference type="GO" id="GO:0036297">
    <property type="term" value="P:interstrand cross-link repair"/>
    <property type="evidence" value="ECO:0007669"/>
    <property type="project" value="TreeGrafter"/>
</dbReference>
<dbReference type="Pfam" id="PF00270">
    <property type="entry name" value="DEAD"/>
    <property type="match status" value="1"/>
</dbReference>
<dbReference type="InterPro" id="IPR001650">
    <property type="entry name" value="Helicase_C-like"/>
</dbReference>
<dbReference type="GO" id="GO:0006289">
    <property type="term" value="P:nucleotide-excision repair"/>
    <property type="evidence" value="ECO:0007669"/>
    <property type="project" value="TreeGrafter"/>
</dbReference>
<sequence>MSDLLPTTQVRRIQEALTAYLATTFALTDADAQDALSEFLAHEQTGIFKGPWVRLRVPFAPAEPGWQQHLDWMPEGFTPHGHQAEAFARLSTKPTAGLPELRHPEATLVTTGTGSGKTEAFLIPILDHVLRARSLGYRGIKALILYPMNALANDQAGRLAELIGTDRRLRSVTAGIYTGEQGERTTVSVDGLITSRRTMQQDPPDILLTNYKMLDQLLLRRDDQPLWQASADNLTYLVLDEFHTYDGAQGTDVAMLLRRLGLTLAAYRNDPDTQAESGPLGAVTPVATSATLGDGGDPSAMLSFAETVFGRDFPRGSIITETRLDLDDWARRWTGQADDPTATLNVGGMADSMSELEAATPAEVGRLLARQLGVNVHAEAGAEEVAGALLSAPAVRKAIAMARDATSLDSLARCIVARPDASGIAARWVGHLVAALSHLRTRLGQDFLNVETHLWVRELTRLDRLATSAASFRWSDDAEHVVDSIGAADIAYPALYCRYCGRSGWGVYLEPTGTHLAQSRDIRRRHAQHEKYFRALLYAPAEGERGGVEGLHWWDVAQQELTRLPPDETSEAYREGRVLPVLTHDRRDDVPASNDDCPSCQKRDGIRFLGSAIATQLSVSLSALFGSEEIDSDDKKALVFTDSVQDAAHRAGFVETRSHTFTLRAAIRDSLESHVTDLAHLVPRLVERAGNDPFARYRLLHPAIADRQRFKPYWDDPNRLDQVTRRSVETRLAFDVALEFGLQSGFGRTLENTGTAVSAVEIGTPAQMGKAARRCLDAAEWQPELGDGPAEQDLATWVRGVAEHMRASGAIDHPWLTRFIKSDGNRYAIWGGRPRGEGMPAFPTGRSAPEFPRVGTRLNRASEVLLENATSPQGWYASWASRVLGVSAGMGATLTRLLLRELAERGVLLEKQTESHAMVYAISPDRVLVRIPTDTELREARVALRCTVCHGRRHGTPEVIDQLEGAPCFLVRCPGRLGRIDVEPNFYQALYGHGDMRRIVAREHTSLLETKTRLAHERGFKSSGQKAGAPNVLVATPTLEMGIDIGTLSAVFLSSLPRTTASYLQRVGRAGRRTGNALDVTYITGHRANLPRLLDPLAMINGAVRPPATWLSAEEILRRQYLAHIVDKTARDHPDLLPRVAPEALAPGEHDTFLGHLITQAEKQHEQLLATFLGTFSSLQDDAITTLREWATPPQGPGSSGLARQLYAAANRWTNQVEALQRRLTSIQQALPDLQQRASLPNPDSEDSKALRSARAALHYTIQEISDSNRQHWVSALEEVGLLPNYTLLDDSVRLEVLVTWLDPDSQEWKEDGATISRPSARALHEFAPGNTFYARGMEIAIDAVDLGPNTEAVHPWSYCADCGWAVDLMLADAGDCPRCGSDTPRDAGQRLNVVELTKVSAQLNRDEAVITDSGDERRRTRFSVVAAPDIDQGHVRREWYVQGYDFGVQYLDRLTMRWVNVGRISAGGDMQLAGQKARAPLFRVCRACGVLDQAARANSPREHRPWCQHRQSTDENHVVNVALSRTLTTQGVVIPLPHQVTLGDSFAVPSLTAALLLGLREQFGGSPDHLGVTTCVAPNRRGSNHQALLIHDVVPGGTGYLADLASPERAWNLLLRAWRIVRDCPCQAEGQLACPLCLLPFAPGHEVHLVSRSAAERHLRDILTGGHSSREDELDDPMLWQVTQQAHEVSDDGASWLEKKFYVQLKRLAESLSAQVTEQPGPRGNQLQLSLPGQRRTWTLKPQVDLLGCRPDFLLSTPDPNVPDMAIFTDGYQFHGTAAHNNLADDATKRQVLRDHGLFVLSVTAEDVRLYADEQPARAPRWYPSAVEPVMIAKFPRCSSLLPTVTGGPFAILERWLREPDREACGTLAQALSTALFGVNQRTVQPLEVRQLTRALLTGESIPGQTAIGWWSESTLGIAVVRDGSILTTCAAVDDRTHALGSEEAKEAWRDWLALANALQFGIFPVLATTVRQIIKGTARVVSADPALVKPQVPGWDEAYDNSLSDDERLLVVALADAGLAVAEQGHEVGDQPIDFAWPDQQIAVFIDGHTDDTLVERGWTVLGPDIDRIKAALSGGGQ</sequence>
<dbReference type="EMBL" id="NMVQ01000007">
    <property type="protein sequence ID" value="OYO23440.1"/>
    <property type="molecule type" value="Genomic_DNA"/>
</dbReference>
<dbReference type="Gene3D" id="3.40.50.300">
    <property type="entry name" value="P-loop containing nucleotide triphosphate hydrolases"/>
    <property type="match status" value="2"/>
</dbReference>
<gene>
    <name evidence="6" type="ORF">CGZ93_05710</name>
</gene>
<dbReference type="PROSITE" id="PS51194">
    <property type="entry name" value="HELICASE_CTER"/>
    <property type="match status" value="1"/>
</dbReference>
<dbReference type="Proteomes" id="UP000216311">
    <property type="component" value="Unassembled WGS sequence"/>
</dbReference>
<dbReference type="SUPFAM" id="SSF52540">
    <property type="entry name" value="P-loop containing nucleoside triphosphate hydrolases"/>
    <property type="match status" value="2"/>
</dbReference>
<dbReference type="InterPro" id="IPR014001">
    <property type="entry name" value="Helicase_ATP-bd"/>
</dbReference>
<dbReference type="GO" id="GO:0005524">
    <property type="term" value="F:ATP binding"/>
    <property type="evidence" value="ECO:0007669"/>
    <property type="project" value="UniProtKB-KW"/>
</dbReference>
<dbReference type="InterPro" id="IPR011545">
    <property type="entry name" value="DEAD/DEAH_box_helicase_dom"/>
</dbReference>
<reference evidence="6 7" key="1">
    <citation type="submission" date="2017-07" db="EMBL/GenBank/DDBJ databases">
        <title>Draft whole genome sequences of clinical Proprionibacteriaceae strains.</title>
        <authorList>
            <person name="Bernier A.-M."/>
            <person name="Bernard K."/>
            <person name="Domingo M.-C."/>
        </authorList>
    </citation>
    <scope>NUCLEOTIDE SEQUENCE [LARGE SCALE GENOMIC DNA]</scope>
    <source>
        <strain evidence="6 7">NML 130396</strain>
    </source>
</reference>
<keyword evidence="3" id="KW-0175">Coiled coil</keyword>
<keyword evidence="2" id="KW-0067">ATP-binding</keyword>
<dbReference type="GO" id="GO:0043138">
    <property type="term" value="F:3'-5' DNA helicase activity"/>
    <property type="evidence" value="ECO:0007669"/>
    <property type="project" value="TreeGrafter"/>
</dbReference>